<dbReference type="EMBL" id="CP050253">
    <property type="protein sequence ID" value="QIQ22042.1"/>
    <property type="molecule type" value="Genomic_DNA"/>
</dbReference>
<comment type="similarity">
    <text evidence="2">Belongs to the EamA transporter family.</text>
</comment>
<evidence type="ECO:0000256" key="7">
    <source>
        <dbReference type="ARBA" id="ARBA00023136"/>
    </source>
</evidence>
<keyword evidence="7 8" id="KW-0472">Membrane</keyword>
<keyword evidence="5 8" id="KW-0812">Transmembrane</keyword>
<feature type="transmembrane region" description="Helical" evidence="8">
    <location>
        <begin position="7"/>
        <end position="24"/>
    </location>
</feature>
<evidence type="ECO:0000256" key="8">
    <source>
        <dbReference type="SAM" id="Phobius"/>
    </source>
</evidence>
<dbReference type="KEGG" id="orb:IPMB12_10310"/>
<evidence type="ECO:0000259" key="9">
    <source>
        <dbReference type="Pfam" id="PF00892"/>
    </source>
</evidence>
<evidence type="ECO:0000256" key="4">
    <source>
        <dbReference type="ARBA" id="ARBA00022475"/>
    </source>
</evidence>
<reference evidence="10 11" key="1">
    <citation type="submission" date="2020-03" db="EMBL/GenBank/DDBJ databases">
        <title>Complete genome sequence of Orbus sp. IPMB12 (BCRC 80908).</title>
        <authorList>
            <person name="Lo W.-S."/>
            <person name="Chang T.-H."/>
            <person name="Kuo C.-H."/>
        </authorList>
    </citation>
    <scope>NUCLEOTIDE SEQUENCE [LARGE SCALE GENOMIC DNA]</scope>
    <source>
        <strain evidence="10 11">IPMB12</strain>
    </source>
</reference>
<keyword evidence="3" id="KW-0813">Transport</keyword>
<dbReference type="SUPFAM" id="SSF103481">
    <property type="entry name" value="Multidrug resistance efflux transporter EmrE"/>
    <property type="match status" value="2"/>
</dbReference>
<dbReference type="PANTHER" id="PTHR22911:SF137">
    <property type="entry name" value="SOLUTE CARRIER FAMILY 35 MEMBER G2-RELATED"/>
    <property type="match status" value="1"/>
</dbReference>
<keyword evidence="4" id="KW-1003">Cell membrane</keyword>
<feature type="transmembrane region" description="Helical" evidence="8">
    <location>
        <begin position="36"/>
        <end position="54"/>
    </location>
</feature>
<dbReference type="PANTHER" id="PTHR22911">
    <property type="entry name" value="ACYL-MALONYL CONDENSING ENZYME-RELATED"/>
    <property type="match status" value="1"/>
</dbReference>
<dbReference type="InterPro" id="IPR037185">
    <property type="entry name" value="EmrE-like"/>
</dbReference>
<organism evidence="10 11">
    <name type="scientific">Zophobihabitans entericus</name>
    <dbReference type="NCBI Taxonomy" id="1635327"/>
    <lineage>
        <taxon>Bacteria</taxon>
        <taxon>Pseudomonadati</taxon>
        <taxon>Pseudomonadota</taxon>
        <taxon>Gammaproteobacteria</taxon>
        <taxon>Orbales</taxon>
        <taxon>Orbaceae</taxon>
        <taxon>Zophobihabitans</taxon>
    </lineage>
</organism>
<proteinExistence type="inferred from homology"/>
<feature type="transmembrane region" description="Helical" evidence="8">
    <location>
        <begin position="149"/>
        <end position="168"/>
    </location>
</feature>
<evidence type="ECO:0000256" key="3">
    <source>
        <dbReference type="ARBA" id="ARBA00022448"/>
    </source>
</evidence>
<feature type="transmembrane region" description="Helical" evidence="8">
    <location>
        <begin position="241"/>
        <end position="258"/>
    </location>
</feature>
<evidence type="ECO:0000256" key="1">
    <source>
        <dbReference type="ARBA" id="ARBA00004651"/>
    </source>
</evidence>
<feature type="domain" description="EamA" evidence="9">
    <location>
        <begin position="6"/>
        <end position="139"/>
    </location>
</feature>
<comment type="subcellular location">
    <subcellularLocation>
        <location evidence="1">Cell membrane</location>
        <topology evidence="1">Multi-pass membrane protein</topology>
    </subcellularLocation>
</comment>
<feature type="transmembrane region" description="Helical" evidence="8">
    <location>
        <begin position="209"/>
        <end position="229"/>
    </location>
</feature>
<dbReference type="Pfam" id="PF00892">
    <property type="entry name" value="EamA"/>
    <property type="match status" value="1"/>
</dbReference>
<feature type="transmembrane region" description="Helical" evidence="8">
    <location>
        <begin position="125"/>
        <end position="143"/>
    </location>
</feature>
<feature type="transmembrane region" description="Helical" evidence="8">
    <location>
        <begin position="69"/>
        <end position="89"/>
    </location>
</feature>
<dbReference type="InterPro" id="IPR000620">
    <property type="entry name" value="EamA_dom"/>
</dbReference>
<accession>A0A6G9IDZ6</accession>
<dbReference type="InParanoid" id="A0A6G9IDZ6"/>
<dbReference type="Proteomes" id="UP000501168">
    <property type="component" value="Chromosome"/>
</dbReference>
<protein>
    <submittedName>
        <fullName evidence="10">EamA family transporter RarD</fullName>
    </submittedName>
</protein>
<evidence type="ECO:0000313" key="11">
    <source>
        <dbReference type="Proteomes" id="UP000501168"/>
    </source>
</evidence>
<sequence length="298" mass="34253">MSKLNACLLAMLAYFIWGLSPLYFKSIQSLPASEIIIHRIIWSAVGCMILLAFIKQKQWWKPLLEKPKYLLILICTGVMLSGNWLLYVWAINSGYMLETSLGYYINPLLSVFLGMVVLKERLRLFQWIAIGLALIGVMIQIILLGKLPWISLLLGLSFAIYGLVRKIVPIKVLPGMCVETWVLVPIALCWLWLHPSAVTLQSEFWHSNLWWLAIFAGPLTLIPLILFNIAAKNLPYSTIGFLQYISPTLVFLLAVFYFGEALNFYTMLTFGFIWVALVFFSLDSYIMRKRYSFLMKDK</sequence>
<keyword evidence="11" id="KW-1185">Reference proteome</keyword>
<feature type="transmembrane region" description="Helical" evidence="8">
    <location>
        <begin position="101"/>
        <end position="118"/>
    </location>
</feature>
<evidence type="ECO:0000256" key="5">
    <source>
        <dbReference type="ARBA" id="ARBA00022692"/>
    </source>
</evidence>
<dbReference type="NCBIfam" id="TIGR00688">
    <property type="entry name" value="rarD"/>
    <property type="match status" value="1"/>
</dbReference>
<dbReference type="InterPro" id="IPR004626">
    <property type="entry name" value="RarD"/>
</dbReference>
<dbReference type="GO" id="GO:0005886">
    <property type="term" value="C:plasma membrane"/>
    <property type="evidence" value="ECO:0007669"/>
    <property type="project" value="UniProtKB-SubCell"/>
</dbReference>
<dbReference type="AlphaFoldDB" id="A0A6G9IDZ6"/>
<feature type="transmembrane region" description="Helical" evidence="8">
    <location>
        <begin position="180"/>
        <end position="197"/>
    </location>
</feature>
<dbReference type="RefSeq" id="WP_166917339.1">
    <property type="nucleotide sequence ID" value="NZ_CP050253.1"/>
</dbReference>
<gene>
    <name evidence="10" type="primary">rarD</name>
    <name evidence="10" type="ORF">IPMB12_10310</name>
</gene>
<evidence type="ECO:0000256" key="2">
    <source>
        <dbReference type="ARBA" id="ARBA00007362"/>
    </source>
</evidence>
<keyword evidence="6 8" id="KW-1133">Transmembrane helix</keyword>
<feature type="transmembrane region" description="Helical" evidence="8">
    <location>
        <begin position="264"/>
        <end position="286"/>
    </location>
</feature>
<name>A0A6G9IDZ6_9GAMM</name>
<evidence type="ECO:0000313" key="10">
    <source>
        <dbReference type="EMBL" id="QIQ22042.1"/>
    </source>
</evidence>
<evidence type="ECO:0000256" key="6">
    <source>
        <dbReference type="ARBA" id="ARBA00022989"/>
    </source>
</evidence>
<dbReference type="FunCoup" id="A0A6G9IDZ6">
    <property type="interactions" value="105"/>
</dbReference>